<dbReference type="AlphaFoldDB" id="A0A221SXQ0"/>
<protein>
    <recommendedName>
        <fullName evidence="2">Activator of Hsp90 ATPase homologue 1/2-like C-terminal domain-containing protein</fullName>
    </recommendedName>
</protein>
<dbReference type="Pfam" id="PF08327">
    <property type="entry name" value="AHSA1"/>
    <property type="match status" value="1"/>
</dbReference>
<accession>A0A221SXQ0</accession>
<dbReference type="InterPro" id="IPR013538">
    <property type="entry name" value="ASHA1/2-like_C"/>
</dbReference>
<sequence length="147" mass="16277">MSDDLTLTRTFAAPPALVYAMWTTPEHFAHWFGTDAVHIPLDSVQLDARVGGRWTAQMHLPDGHRIDWSGEYTEVDPPARLAFTMNDDPTRPAGLPVVVTFLEVPGGTEMTLVQARGGFSDEQLAATRAGYSAFFDVMEQRLAELTR</sequence>
<proteinExistence type="inferred from homology"/>
<keyword evidence="4" id="KW-1185">Reference proteome</keyword>
<evidence type="ECO:0000259" key="2">
    <source>
        <dbReference type="Pfam" id="PF08327"/>
    </source>
</evidence>
<dbReference type="Proteomes" id="UP000259030">
    <property type="component" value="Chromosome"/>
</dbReference>
<dbReference type="RefSeq" id="WP_027463082.1">
    <property type="nucleotide sequence ID" value="NZ_CP021081.1"/>
</dbReference>
<dbReference type="EMBL" id="CP021081">
    <property type="protein sequence ID" value="ASN81401.1"/>
    <property type="molecule type" value="Genomic_DNA"/>
</dbReference>
<reference evidence="3 4" key="1">
    <citation type="submission" date="2017-05" db="EMBL/GenBank/DDBJ databases">
        <title>The complete genome sequence of Deinococcus ficus isolated from the rhizosphere of the Ficus religiosa L. in Taiwan.</title>
        <authorList>
            <person name="Wu K.-M."/>
            <person name="Liao T.-L."/>
            <person name="Liu Y.-M."/>
            <person name="Young C.-C."/>
            <person name="Tsai S.-F."/>
        </authorList>
    </citation>
    <scope>NUCLEOTIDE SEQUENCE [LARGE SCALE GENOMIC DNA]</scope>
    <source>
        <strain evidence="3 4">CC-FR2-10</strain>
    </source>
</reference>
<evidence type="ECO:0000313" key="3">
    <source>
        <dbReference type="EMBL" id="ASN81401.1"/>
    </source>
</evidence>
<dbReference type="SUPFAM" id="SSF55961">
    <property type="entry name" value="Bet v1-like"/>
    <property type="match status" value="1"/>
</dbReference>
<name>A0A221SXQ0_9DEIO</name>
<dbReference type="Gene3D" id="3.30.530.20">
    <property type="match status" value="1"/>
</dbReference>
<evidence type="ECO:0000313" key="4">
    <source>
        <dbReference type="Proteomes" id="UP000259030"/>
    </source>
</evidence>
<gene>
    <name evidence="3" type="ORF">DFI_10610</name>
</gene>
<dbReference type="CDD" id="cd07814">
    <property type="entry name" value="SRPBCC_CalC_Aha1-like"/>
    <property type="match status" value="1"/>
</dbReference>
<feature type="domain" description="Activator of Hsp90 ATPase homologue 1/2-like C-terminal" evidence="2">
    <location>
        <begin position="12"/>
        <end position="142"/>
    </location>
</feature>
<dbReference type="InterPro" id="IPR023393">
    <property type="entry name" value="START-like_dom_sf"/>
</dbReference>
<organism evidence="3 4">
    <name type="scientific">Deinococcus ficus</name>
    <dbReference type="NCBI Taxonomy" id="317577"/>
    <lineage>
        <taxon>Bacteria</taxon>
        <taxon>Thermotogati</taxon>
        <taxon>Deinococcota</taxon>
        <taxon>Deinococci</taxon>
        <taxon>Deinococcales</taxon>
        <taxon>Deinococcaceae</taxon>
        <taxon>Deinococcus</taxon>
    </lineage>
</organism>
<dbReference type="STRING" id="317577.GCA_000419625_01806"/>
<dbReference type="KEGG" id="dfc:DFI_10610"/>
<comment type="similarity">
    <text evidence="1">Belongs to the AHA1 family.</text>
</comment>
<evidence type="ECO:0000256" key="1">
    <source>
        <dbReference type="ARBA" id="ARBA00006817"/>
    </source>
</evidence>